<name>A0AAV4A1M0_9GAST</name>
<gene>
    <name evidence="1" type="ORF">PoB_002754800</name>
</gene>
<dbReference type="AlphaFoldDB" id="A0AAV4A1M0"/>
<evidence type="ECO:0000313" key="2">
    <source>
        <dbReference type="Proteomes" id="UP000735302"/>
    </source>
</evidence>
<dbReference type="EMBL" id="BLXT01003184">
    <property type="protein sequence ID" value="GFO01043.1"/>
    <property type="molecule type" value="Genomic_DNA"/>
</dbReference>
<protein>
    <submittedName>
        <fullName evidence="1">Uncharacterized protein</fullName>
    </submittedName>
</protein>
<organism evidence="1 2">
    <name type="scientific">Plakobranchus ocellatus</name>
    <dbReference type="NCBI Taxonomy" id="259542"/>
    <lineage>
        <taxon>Eukaryota</taxon>
        <taxon>Metazoa</taxon>
        <taxon>Spiralia</taxon>
        <taxon>Lophotrochozoa</taxon>
        <taxon>Mollusca</taxon>
        <taxon>Gastropoda</taxon>
        <taxon>Heterobranchia</taxon>
        <taxon>Euthyneura</taxon>
        <taxon>Panpulmonata</taxon>
        <taxon>Sacoglossa</taxon>
        <taxon>Placobranchoidea</taxon>
        <taxon>Plakobranchidae</taxon>
        <taxon>Plakobranchus</taxon>
    </lineage>
</organism>
<evidence type="ECO:0000313" key="1">
    <source>
        <dbReference type="EMBL" id="GFO01043.1"/>
    </source>
</evidence>
<comment type="caution">
    <text evidence="1">The sequence shown here is derived from an EMBL/GenBank/DDBJ whole genome shotgun (WGS) entry which is preliminary data.</text>
</comment>
<accession>A0AAV4A1M0</accession>
<reference evidence="1 2" key="1">
    <citation type="journal article" date="2021" name="Elife">
        <title>Chloroplast acquisition without the gene transfer in kleptoplastic sea slugs, Plakobranchus ocellatus.</title>
        <authorList>
            <person name="Maeda T."/>
            <person name="Takahashi S."/>
            <person name="Yoshida T."/>
            <person name="Shimamura S."/>
            <person name="Takaki Y."/>
            <person name="Nagai Y."/>
            <person name="Toyoda A."/>
            <person name="Suzuki Y."/>
            <person name="Arimoto A."/>
            <person name="Ishii H."/>
            <person name="Satoh N."/>
            <person name="Nishiyama T."/>
            <person name="Hasebe M."/>
            <person name="Maruyama T."/>
            <person name="Minagawa J."/>
            <person name="Obokata J."/>
            <person name="Shigenobu S."/>
        </authorList>
    </citation>
    <scope>NUCLEOTIDE SEQUENCE [LARGE SCALE GENOMIC DNA]</scope>
</reference>
<keyword evidence="2" id="KW-1185">Reference proteome</keyword>
<dbReference type="Proteomes" id="UP000735302">
    <property type="component" value="Unassembled WGS sequence"/>
</dbReference>
<proteinExistence type="predicted"/>
<sequence length="110" mass="12309">MPQEVLKSTTSSESFRGLLFPSEPMFNGDKLKTQIENSLNETPNTCTDKLYLPEFRICFYSTKEGENGKTEALLCELINATSVGVQNHVSLVFQIVPILLMLAGTFEFLL</sequence>